<reference evidence="11 12" key="1">
    <citation type="submission" date="2018-08" db="EMBL/GenBank/DDBJ databases">
        <title>Genomic Encyclopedia of Archaeal and Bacterial Type Strains, Phase II (KMG-II): from individual species to whole genera.</title>
        <authorList>
            <person name="Goeker M."/>
        </authorList>
    </citation>
    <scope>NUCLEOTIDE SEQUENCE [LARGE SCALE GENOMIC DNA]</scope>
    <source>
        <strain evidence="11 12">DSM 100880</strain>
    </source>
</reference>
<dbReference type="Pfam" id="PF13364">
    <property type="entry name" value="BetaGal_ABD2"/>
    <property type="match status" value="1"/>
</dbReference>
<evidence type="ECO:0000259" key="7">
    <source>
        <dbReference type="Pfam" id="PF02837"/>
    </source>
</evidence>
<keyword evidence="12" id="KW-1185">Reference proteome</keyword>
<feature type="domain" description="Glycosyl hydrolases family 2 sugar binding" evidence="7">
    <location>
        <begin position="120"/>
        <end position="212"/>
    </location>
</feature>
<evidence type="ECO:0000259" key="10">
    <source>
        <dbReference type="Pfam" id="PF18565"/>
    </source>
</evidence>
<evidence type="ECO:0000313" key="12">
    <source>
        <dbReference type="Proteomes" id="UP000257136"/>
    </source>
</evidence>
<evidence type="ECO:0000256" key="1">
    <source>
        <dbReference type="ARBA" id="ARBA00007401"/>
    </source>
</evidence>
<dbReference type="InterPro" id="IPR006102">
    <property type="entry name" value="Ig-like_GH2"/>
</dbReference>
<feature type="domain" description="Beta-galactosidase jelly roll" evidence="8">
    <location>
        <begin position="799"/>
        <end position="886"/>
    </location>
</feature>
<dbReference type="AlphaFoldDB" id="A0A3E0ESE1"/>
<dbReference type="Pfam" id="PF02837">
    <property type="entry name" value="Glyco_hydro_2_N"/>
    <property type="match status" value="1"/>
</dbReference>
<gene>
    <name evidence="11" type="ORF">C8P67_102439</name>
</gene>
<keyword evidence="2" id="KW-0378">Hydrolase</keyword>
<dbReference type="Gene3D" id="2.60.40.10">
    <property type="entry name" value="Immunoglobulins"/>
    <property type="match status" value="4"/>
</dbReference>
<protein>
    <submittedName>
        <fullName evidence="11">Beta-galactosidase</fullName>
    </submittedName>
</protein>
<dbReference type="PROSITE" id="PS00608">
    <property type="entry name" value="GLYCOSYL_HYDROL_F2_2"/>
    <property type="match status" value="1"/>
</dbReference>
<proteinExistence type="inferred from homology"/>
<dbReference type="PANTHER" id="PTHR42732">
    <property type="entry name" value="BETA-GALACTOSIDASE"/>
    <property type="match status" value="1"/>
</dbReference>
<evidence type="ECO:0000259" key="8">
    <source>
        <dbReference type="Pfam" id="PF13364"/>
    </source>
</evidence>
<evidence type="ECO:0000259" key="9">
    <source>
        <dbReference type="Pfam" id="PF16355"/>
    </source>
</evidence>
<evidence type="ECO:0000256" key="4">
    <source>
        <dbReference type="SAM" id="SignalP"/>
    </source>
</evidence>
<dbReference type="Pfam" id="PF02836">
    <property type="entry name" value="Glyco_hydro_2_C"/>
    <property type="match status" value="1"/>
</dbReference>
<feature type="domain" description="DUF4982" evidence="9">
    <location>
        <begin position="632"/>
        <end position="687"/>
    </location>
</feature>
<dbReference type="Proteomes" id="UP000257136">
    <property type="component" value="Unassembled WGS sequence"/>
</dbReference>
<feature type="domain" description="Glycoside hydrolase family 2 catalytic" evidence="6">
    <location>
        <begin position="335"/>
        <end position="475"/>
    </location>
</feature>
<dbReference type="InterPro" id="IPR006101">
    <property type="entry name" value="Glyco_hydro_2"/>
</dbReference>
<evidence type="ECO:0000259" key="6">
    <source>
        <dbReference type="Pfam" id="PF02836"/>
    </source>
</evidence>
<evidence type="ECO:0000259" key="5">
    <source>
        <dbReference type="Pfam" id="PF00703"/>
    </source>
</evidence>
<dbReference type="Pfam" id="PF16355">
    <property type="entry name" value="DUF4982"/>
    <property type="match status" value="1"/>
</dbReference>
<dbReference type="Pfam" id="PF00703">
    <property type="entry name" value="Glyco_hydro_2"/>
    <property type="match status" value="1"/>
</dbReference>
<dbReference type="Gene3D" id="3.20.20.80">
    <property type="entry name" value="Glycosidases"/>
    <property type="match status" value="1"/>
</dbReference>
<dbReference type="PROSITE" id="PS51257">
    <property type="entry name" value="PROKAR_LIPOPROTEIN"/>
    <property type="match status" value="1"/>
</dbReference>
<dbReference type="InterPro" id="IPR006103">
    <property type="entry name" value="Glyco_hydro_2_cat"/>
</dbReference>
<feature type="domain" description="Glycoside hydrolase family 2" evidence="10">
    <location>
        <begin position="701"/>
        <end position="769"/>
    </location>
</feature>
<feature type="domain" description="Glycoside hydrolase family 2" evidence="10">
    <location>
        <begin position="911"/>
        <end position="952"/>
    </location>
</feature>
<comment type="similarity">
    <text evidence="1">Belongs to the glycosyl hydrolase 2 family.</text>
</comment>
<evidence type="ECO:0000256" key="2">
    <source>
        <dbReference type="ARBA" id="ARBA00022801"/>
    </source>
</evidence>
<dbReference type="InterPro" id="IPR040605">
    <property type="entry name" value="Glyco_hydro2_dom5"/>
</dbReference>
<keyword evidence="3" id="KW-0326">Glycosidase</keyword>
<dbReference type="OrthoDB" id="9801077at2"/>
<dbReference type="InterPro" id="IPR006104">
    <property type="entry name" value="Glyco_hydro_2_N"/>
</dbReference>
<dbReference type="InterPro" id="IPR032311">
    <property type="entry name" value="DUF4982"/>
</dbReference>
<dbReference type="InterPro" id="IPR008979">
    <property type="entry name" value="Galactose-bd-like_sf"/>
</dbReference>
<dbReference type="InterPro" id="IPR036156">
    <property type="entry name" value="Beta-gal/glucu_dom_sf"/>
</dbReference>
<dbReference type="GO" id="GO:0004553">
    <property type="term" value="F:hydrolase activity, hydrolyzing O-glycosyl compounds"/>
    <property type="evidence" value="ECO:0007669"/>
    <property type="project" value="InterPro"/>
</dbReference>
<dbReference type="InterPro" id="IPR017853">
    <property type="entry name" value="GH"/>
</dbReference>
<comment type="caution">
    <text evidence="11">The sequence shown here is derived from an EMBL/GenBank/DDBJ whole genome shotgun (WGS) entry which is preliminary data.</text>
</comment>
<dbReference type="SUPFAM" id="SSF51445">
    <property type="entry name" value="(Trans)glycosidases"/>
    <property type="match status" value="1"/>
</dbReference>
<keyword evidence="4" id="KW-0732">Signal</keyword>
<dbReference type="RefSeq" id="WP_115810864.1">
    <property type="nucleotide sequence ID" value="NZ_QUNI01000002.1"/>
</dbReference>
<dbReference type="EMBL" id="QUNI01000002">
    <property type="protein sequence ID" value="REH01175.1"/>
    <property type="molecule type" value="Genomic_DNA"/>
</dbReference>
<dbReference type="InterPro" id="IPR025300">
    <property type="entry name" value="BetaGal_jelly_roll_dom"/>
</dbReference>
<dbReference type="InterPro" id="IPR013783">
    <property type="entry name" value="Ig-like_fold"/>
</dbReference>
<dbReference type="PRINTS" id="PR00132">
    <property type="entry name" value="GLHYDRLASE2"/>
</dbReference>
<dbReference type="GO" id="GO:0005975">
    <property type="term" value="P:carbohydrate metabolic process"/>
    <property type="evidence" value="ECO:0007669"/>
    <property type="project" value="InterPro"/>
</dbReference>
<feature type="chain" id="PRO_5017745796" evidence="4">
    <location>
        <begin position="24"/>
        <end position="957"/>
    </location>
</feature>
<name>A0A3E0ESE1_9FLAO</name>
<dbReference type="Pfam" id="PF18565">
    <property type="entry name" value="Glyco_hydro2_C5"/>
    <property type="match status" value="2"/>
</dbReference>
<organism evidence="11 12">
    <name type="scientific">Flavobacterium aquicola</name>
    <dbReference type="NCBI Taxonomy" id="1682742"/>
    <lineage>
        <taxon>Bacteria</taxon>
        <taxon>Pseudomonadati</taxon>
        <taxon>Bacteroidota</taxon>
        <taxon>Flavobacteriia</taxon>
        <taxon>Flavobacteriales</taxon>
        <taxon>Flavobacteriaceae</taxon>
        <taxon>Flavobacterium</taxon>
    </lineage>
</organism>
<dbReference type="SUPFAM" id="SSF49303">
    <property type="entry name" value="beta-Galactosidase/glucuronidase domain"/>
    <property type="match status" value="1"/>
</dbReference>
<dbReference type="Gene3D" id="2.60.120.260">
    <property type="entry name" value="Galactose-binding domain-like"/>
    <property type="match status" value="2"/>
</dbReference>
<dbReference type="InterPro" id="IPR048230">
    <property type="entry name" value="GalA-like"/>
</dbReference>
<dbReference type="InterPro" id="IPR051913">
    <property type="entry name" value="GH2_Domain-Containing"/>
</dbReference>
<sequence length="957" mass="107268">MKSFNPISFLLLIYLSFSCSVFSQSASKNSPRERISLDKDWKFAFGHPSDTKKDFNTGTAYFSYLAKAGFGDGAANASFDDRSWRKLDLPHDWAVEQGFSPEASFSHGFKAIGRNFPDKSIGWYRKKITIPESDLGRRIHIAFDGVFRNSIVWINGHYLGNHDSGYLGVEYDITDYINYGGENTISVRVDATMEEGWFYEGAGIYRHVWLNKTNELHVPDNGTFVKTKTKDNTNEISALVTLTNEGKTAKSFRINQTVLDAAGKTVSEKTINSCTLNPRETKDFSTDLAVQNATLWSLENPYLYKMVTSVYEEDKLADTFQTTFGIRTIRFDANEGFFLNGKHVKIKGTNNHQDHAGVGAAMPDALQDFRIKTLKSFGSNAYRCSHNVPTPELLEACDRLGMLVIDEHRMMGSTHIQLDDVKKMIERDRNHPSIISWSVGNEEWGIENDIVGARIASSMQSFVKSIDDTRPATAAFSGGIGSNGITTVMDLLGINYIVNKSTDKQHELFPNQSIWGTEEGSTNATRGEYYRDNQKHIMPAYDKAPSSSFISIENGWKHYNSRPYLAGMFIWTGFDYRGEPTPFEYPSTGSYFGMVDQCGFYKDTAWYLKAWWQNEPTLHLLPHWNWAGKENQSIEVWAYSNCDEVELFLNKKSLGKKTMEKDGHLEWNVNYTPGTLEAIGYKNGKKTITEVVKTTGAQAVLNLASNKNTIEASKNDIAMITVSAKDKSGLAVPIADNEVTFTITGPGKIIGVGNGNPTSLEADKYLETNTVLNIENLKEKIAADFNVSEETQENVATESWQKAFTDDRDTIFGKKVKAVVYRTEFELPANYNETEINLFYNSLGKKQSVFINGHKISSEIPENKKGDTFVLDKQILHSGKNTIAIIAQPLLKKYKWDVVNQNPGTIQIITKAENYKRKLFNGLAQVIVQTTGDTGEITLTATSNGLKKAEIKINAVK</sequence>
<dbReference type="NCBIfam" id="NF041462">
    <property type="entry name" value="GalA"/>
    <property type="match status" value="1"/>
</dbReference>
<accession>A0A3E0ESE1</accession>
<dbReference type="SUPFAM" id="SSF49785">
    <property type="entry name" value="Galactose-binding domain-like"/>
    <property type="match status" value="2"/>
</dbReference>
<evidence type="ECO:0000313" key="11">
    <source>
        <dbReference type="EMBL" id="REH01175.1"/>
    </source>
</evidence>
<evidence type="ECO:0000256" key="3">
    <source>
        <dbReference type="ARBA" id="ARBA00023295"/>
    </source>
</evidence>
<dbReference type="InterPro" id="IPR023232">
    <property type="entry name" value="Glyco_hydro_2_AS"/>
</dbReference>
<feature type="domain" description="Glycoside hydrolase family 2 immunoglobulin-like beta-sandwich" evidence="5">
    <location>
        <begin position="223"/>
        <end position="327"/>
    </location>
</feature>
<dbReference type="PANTHER" id="PTHR42732:SF1">
    <property type="entry name" value="BETA-MANNOSIDASE"/>
    <property type="match status" value="1"/>
</dbReference>
<feature type="signal peptide" evidence="4">
    <location>
        <begin position="1"/>
        <end position="23"/>
    </location>
</feature>